<protein>
    <submittedName>
        <fullName evidence="4">Sir2 silent information regulator family NAD-dependent deacetylase</fullName>
    </submittedName>
</protein>
<accession>A0A4Q2KBH6</accession>
<dbReference type="EMBL" id="SDOZ01000002">
    <property type="protein sequence ID" value="RXZ60852.1"/>
    <property type="molecule type" value="Genomic_DNA"/>
</dbReference>
<dbReference type="AlphaFoldDB" id="A0A4Q2KBH6"/>
<keyword evidence="1" id="KW-0520">NAD</keyword>
<keyword evidence="2" id="KW-0862">Zinc</keyword>
<dbReference type="OrthoDB" id="394960at2"/>
<feature type="domain" description="Deacetylase sirtuin-type" evidence="3">
    <location>
        <begin position="1"/>
        <end position="267"/>
    </location>
</feature>
<feature type="binding site" evidence="2">
    <location>
        <position position="169"/>
    </location>
    <ligand>
        <name>Zn(2+)</name>
        <dbReference type="ChEBI" id="CHEBI:29105"/>
    </ligand>
</feature>
<feature type="binding site" evidence="2">
    <location>
        <position position="138"/>
    </location>
    <ligand>
        <name>Zn(2+)</name>
        <dbReference type="ChEBI" id="CHEBI:29105"/>
    </ligand>
</feature>
<feature type="binding site" evidence="2">
    <location>
        <position position="134"/>
    </location>
    <ligand>
        <name>Zn(2+)</name>
        <dbReference type="ChEBI" id="CHEBI:29105"/>
    </ligand>
</feature>
<evidence type="ECO:0000256" key="1">
    <source>
        <dbReference type="ARBA" id="ARBA00023027"/>
    </source>
</evidence>
<reference evidence="4 5" key="1">
    <citation type="journal article" date="2019" name="Gut">
        <title>Antibiotics-induced monodominance of a novel gut bacterial order.</title>
        <authorList>
            <person name="Hildebrand F."/>
            <person name="Moitinho-Silva L."/>
            <person name="Blasche S."/>
            <person name="Jahn M.T."/>
            <person name="Gossmann T.I."/>
            <person name="Heuerta-Cepas J."/>
            <person name="Hercog R."/>
            <person name="Luetge M."/>
            <person name="Bahram M."/>
            <person name="Pryszlak A."/>
            <person name="Alves R.J."/>
            <person name="Waszak S.M."/>
            <person name="Zhu A."/>
            <person name="Ye L."/>
            <person name="Costea P.I."/>
            <person name="Aalvink S."/>
            <person name="Belzer C."/>
            <person name="Forslund S.K."/>
            <person name="Sunagawa S."/>
            <person name="Hentschel U."/>
            <person name="Merten C."/>
            <person name="Patil K.R."/>
            <person name="Benes V."/>
            <person name="Bork P."/>
        </authorList>
    </citation>
    <scope>NUCLEOTIDE SEQUENCE [LARGE SCALE GENOMIC DNA]</scope>
    <source>
        <strain evidence="4 5">HDS1380</strain>
    </source>
</reference>
<comment type="caution">
    <text evidence="4">The sequence shown here is derived from an EMBL/GenBank/DDBJ whole genome shotgun (WGS) entry which is preliminary data.</text>
</comment>
<dbReference type="GO" id="GO:0046872">
    <property type="term" value="F:metal ion binding"/>
    <property type="evidence" value="ECO:0007669"/>
    <property type="project" value="UniProtKB-KW"/>
</dbReference>
<comment type="caution">
    <text evidence="2">Lacks conserved residue(s) required for the propagation of feature annotation.</text>
</comment>
<dbReference type="Gene3D" id="3.40.50.1220">
    <property type="entry name" value="TPP-binding domain"/>
    <property type="match status" value="1"/>
</dbReference>
<evidence type="ECO:0000256" key="2">
    <source>
        <dbReference type="PROSITE-ProRule" id="PRU00236"/>
    </source>
</evidence>
<evidence type="ECO:0000313" key="4">
    <source>
        <dbReference type="EMBL" id="RXZ60852.1"/>
    </source>
</evidence>
<dbReference type="PROSITE" id="PS50305">
    <property type="entry name" value="SIRTUIN"/>
    <property type="match status" value="1"/>
</dbReference>
<evidence type="ECO:0000259" key="3">
    <source>
        <dbReference type="PROSITE" id="PS50305"/>
    </source>
</evidence>
<gene>
    <name evidence="4" type="ORF">ESZ91_00235</name>
</gene>
<keyword evidence="2" id="KW-0479">Metal-binding</keyword>
<dbReference type="InterPro" id="IPR029035">
    <property type="entry name" value="DHS-like_NAD/FAD-binding_dom"/>
</dbReference>
<organism evidence="4 5">
    <name type="scientific">Candidatus Borkfalkia ceftriaxoniphila</name>
    <dbReference type="NCBI Taxonomy" id="2508949"/>
    <lineage>
        <taxon>Bacteria</taxon>
        <taxon>Bacillati</taxon>
        <taxon>Bacillota</taxon>
        <taxon>Clostridia</taxon>
        <taxon>Christensenellales</taxon>
        <taxon>Christensenellaceae</taxon>
        <taxon>Candidatus Borkfalkia</taxon>
    </lineage>
</organism>
<name>A0A4Q2KBH6_9FIRM</name>
<dbReference type="Proteomes" id="UP000291269">
    <property type="component" value="Unassembled WGS sequence"/>
</dbReference>
<keyword evidence="5" id="KW-1185">Reference proteome</keyword>
<feature type="binding site" evidence="2">
    <location>
        <position position="172"/>
    </location>
    <ligand>
        <name>Zn(2+)</name>
        <dbReference type="ChEBI" id="CHEBI:29105"/>
    </ligand>
</feature>
<sequence>MNDFERAKTVLKGAEYILVGGGSGLSAAAGLTYSGARFKKFFSDFIERYRMTDMYSAGFYPFSAQEEKWAYWSKHIFVNRYLPPALPLYRDLFSFLENKNYFVITTNVDHQFYKAGFQTEKIFAVQGDYGKFQCANGCHSSLYDNEAAVREMVRSQKDCRIPASLVPVCPVCGADMEVHIRKDARFVQDDAWYETASRYDAFVNKARQGKTVLLELGVGFNTPAIIRFPFERFVCQNRRAHLIRANLDDCDAIPEITDRTISLCGSLSDTLKLLFC</sequence>
<dbReference type="SUPFAM" id="SSF52467">
    <property type="entry name" value="DHS-like NAD/FAD-binding domain"/>
    <property type="match status" value="1"/>
</dbReference>
<dbReference type="InterPro" id="IPR026590">
    <property type="entry name" value="Ssirtuin_cat_dom"/>
</dbReference>
<evidence type="ECO:0000313" key="5">
    <source>
        <dbReference type="Proteomes" id="UP000291269"/>
    </source>
</evidence>
<proteinExistence type="predicted"/>
<dbReference type="RefSeq" id="WP_129222941.1">
    <property type="nucleotide sequence ID" value="NZ_SDOZ01000002.1"/>
</dbReference>